<dbReference type="EMBL" id="AP018174">
    <property type="protein sequence ID" value="BAY19679.1"/>
    <property type="molecule type" value="Genomic_DNA"/>
</dbReference>
<reference evidence="1 2" key="1">
    <citation type="submission" date="2017-06" db="EMBL/GenBank/DDBJ databases">
        <title>Genome sequencing of cyanobaciteial culture collection at National Institute for Environmental Studies (NIES).</title>
        <authorList>
            <person name="Hirose Y."/>
            <person name="Shimura Y."/>
            <person name="Fujisawa T."/>
            <person name="Nakamura Y."/>
            <person name="Kawachi M."/>
        </authorList>
    </citation>
    <scope>NUCLEOTIDE SEQUENCE [LARGE SCALE GENOMIC DNA]</scope>
    <source>
        <strain evidence="1 2">NIES-21</strain>
    </source>
</reference>
<dbReference type="OrthoDB" id="574287at2"/>
<sequence length="312" mass="34308">MRYSLFSRFRGTLLGALLGVNLAKSGEQTPQAFSEIGKLMVLGTESLIALGKLDLDDWKQRQQKELPNLNLSKSIISEIILATLPVALFFHDNPLKLRSQLLYTYQLWGNDPVVRDGILAVGYAIALSLTEKLNPQTLITQIISFVGETPTLFPKKLLQVNDLLTNHAGLEKVKAELSTEDKTSTAIAIAFYCFLSTIEDFRLTVLRANHNSLILLPAPIIGAIAGSLSGAYNSTAGIPPQWGVLHLSTDNSTGILVNYPQMLELTDALLAVWSGVYNLSLHSKQFPQEGYMILDKQNSVSVFAAPRVIRTR</sequence>
<dbReference type="Proteomes" id="UP000218287">
    <property type="component" value="Chromosome"/>
</dbReference>
<keyword evidence="2" id="KW-1185">Reference proteome</keyword>
<dbReference type="InterPro" id="IPR005502">
    <property type="entry name" value="Ribosyl_crysJ1"/>
</dbReference>
<dbReference type="SUPFAM" id="SSF101478">
    <property type="entry name" value="ADP-ribosylglycohydrolase"/>
    <property type="match status" value="1"/>
</dbReference>
<protein>
    <recommendedName>
        <fullName evidence="3">ADP-ribosylation/crystallin J1</fullName>
    </recommendedName>
</protein>
<evidence type="ECO:0000313" key="1">
    <source>
        <dbReference type="EMBL" id="BAY19679.1"/>
    </source>
</evidence>
<accession>A0A1Z4GQB6</accession>
<evidence type="ECO:0000313" key="2">
    <source>
        <dbReference type="Proteomes" id="UP000218287"/>
    </source>
</evidence>
<name>A0A1Z4GQB6_9CYAN</name>
<dbReference type="AlphaFoldDB" id="A0A1Z4GQB6"/>
<gene>
    <name evidence="1" type="ORF">NIES21_55440</name>
</gene>
<organism evidence="1 2">
    <name type="scientific">Anabaenopsis circularis NIES-21</name>
    <dbReference type="NCBI Taxonomy" id="1085406"/>
    <lineage>
        <taxon>Bacteria</taxon>
        <taxon>Bacillati</taxon>
        <taxon>Cyanobacteriota</taxon>
        <taxon>Cyanophyceae</taxon>
        <taxon>Nostocales</taxon>
        <taxon>Nodulariaceae</taxon>
        <taxon>Anabaenopsis</taxon>
    </lineage>
</organism>
<proteinExistence type="predicted"/>
<dbReference type="InterPro" id="IPR036705">
    <property type="entry name" value="Ribosyl_crysJ1_sf"/>
</dbReference>
<dbReference type="Gene3D" id="1.10.4080.10">
    <property type="entry name" value="ADP-ribosylation/Crystallin J1"/>
    <property type="match status" value="1"/>
</dbReference>
<dbReference type="Pfam" id="PF03747">
    <property type="entry name" value="ADP_ribosyl_GH"/>
    <property type="match status" value="1"/>
</dbReference>
<evidence type="ECO:0008006" key="3">
    <source>
        <dbReference type="Google" id="ProtNLM"/>
    </source>
</evidence>